<reference evidence="1 2" key="1">
    <citation type="submission" date="2016-08" db="EMBL/GenBank/DDBJ databases">
        <authorList>
            <person name="Seilhamer J.J."/>
        </authorList>
    </citation>
    <scope>NUCLEOTIDE SEQUENCE [LARGE SCALE GENOMIC DNA]</scope>
    <source>
        <strain evidence="1 2">BRTC-1</strain>
    </source>
</reference>
<dbReference type="Proteomes" id="UP000093391">
    <property type="component" value="Chromosome"/>
</dbReference>
<dbReference type="KEGG" id="ala:BFG52_12925"/>
<name>A0A1B2M1U9_9GAMM</name>
<protein>
    <submittedName>
        <fullName evidence="1">Uncharacterized protein</fullName>
    </submittedName>
</protein>
<sequence>MLIQMLLSLPSPAGNPTQLHHFAQSLTSFDITLEDTDELLDIATDTAFYFGVDAEYFAMHYALYALGGLKYVEACPEILSFLHQVNLQDDEWSSSYVFIFEMMGVRTVPYLLQACRTMPLENIFILTESLGKLALKYPDFRSEILLVFDEILERSQLESASSTVSMMLSPETAVLIGWLDMKATERIEKIRQLLQHNQVQAFVGKLEDIEYELGLRNKPAFRTIHQFIHENPQNPQY</sequence>
<keyword evidence="2" id="KW-1185">Reference proteome</keyword>
<dbReference type="EMBL" id="CP016895">
    <property type="protein sequence ID" value="AOA59165.1"/>
    <property type="molecule type" value="Genomic_DNA"/>
</dbReference>
<dbReference type="OrthoDB" id="6692123at2"/>
<proteinExistence type="predicted"/>
<dbReference type="AlphaFoldDB" id="A0A1B2M1U9"/>
<accession>A0A1B2M1U9</accession>
<evidence type="ECO:0000313" key="1">
    <source>
        <dbReference type="EMBL" id="AOA59165.1"/>
    </source>
</evidence>
<dbReference type="RefSeq" id="WP_067556985.1">
    <property type="nucleotide sequence ID" value="NZ_CP016895.1"/>
</dbReference>
<organism evidence="1 2">
    <name type="scientific">Acinetobacter larvae</name>
    <dbReference type="NCBI Taxonomy" id="1789224"/>
    <lineage>
        <taxon>Bacteria</taxon>
        <taxon>Pseudomonadati</taxon>
        <taxon>Pseudomonadota</taxon>
        <taxon>Gammaproteobacteria</taxon>
        <taxon>Moraxellales</taxon>
        <taxon>Moraxellaceae</taxon>
        <taxon>Acinetobacter</taxon>
    </lineage>
</organism>
<evidence type="ECO:0000313" key="2">
    <source>
        <dbReference type="Proteomes" id="UP000093391"/>
    </source>
</evidence>
<gene>
    <name evidence="1" type="ORF">BFG52_12925</name>
</gene>